<protein>
    <submittedName>
        <fullName evidence="5">Cystathionine beta-synthase</fullName>
        <ecNumber evidence="5">4.2.1.22</ecNumber>
    </submittedName>
</protein>
<evidence type="ECO:0000256" key="2">
    <source>
        <dbReference type="ARBA" id="ARBA00007103"/>
    </source>
</evidence>
<dbReference type="InterPro" id="IPR000644">
    <property type="entry name" value="CBS_dom"/>
</dbReference>
<reference evidence="5" key="1">
    <citation type="journal article" date="2015" name="Proc. Natl. Acad. Sci. U.S.A.">
        <title>Networks of energetic and metabolic interactions define dynamics in microbial communities.</title>
        <authorList>
            <person name="Embree M."/>
            <person name="Liu J.K."/>
            <person name="Al-Bassam M.M."/>
            <person name="Zengler K."/>
        </authorList>
    </citation>
    <scope>NUCLEOTIDE SEQUENCE</scope>
</reference>
<proteinExistence type="inferred from homology"/>
<dbReference type="SUPFAM" id="SSF54631">
    <property type="entry name" value="CBS-domain pair"/>
    <property type="match status" value="1"/>
</dbReference>
<dbReference type="FunFam" id="3.40.50.1100:FF:000118">
    <property type="entry name" value="Related to CYS4-cystathionine beta-synthase"/>
    <property type="match status" value="1"/>
</dbReference>
<dbReference type="SUPFAM" id="SSF53686">
    <property type="entry name" value="Tryptophan synthase beta subunit-like PLP-dependent enzymes"/>
    <property type="match status" value="1"/>
</dbReference>
<dbReference type="GO" id="GO:0004122">
    <property type="term" value="F:cystathionine beta-synthase activity"/>
    <property type="evidence" value="ECO:0007669"/>
    <property type="project" value="UniProtKB-EC"/>
</dbReference>
<dbReference type="EMBL" id="LNQE01000619">
    <property type="protein sequence ID" value="KUG25711.1"/>
    <property type="molecule type" value="Genomic_DNA"/>
</dbReference>
<dbReference type="FunFam" id="3.40.50.1100:FF:000003">
    <property type="entry name" value="Cystathionine beta-synthase"/>
    <property type="match status" value="1"/>
</dbReference>
<dbReference type="CDD" id="cd01561">
    <property type="entry name" value="CBS_like"/>
    <property type="match status" value="1"/>
</dbReference>
<comment type="cofactor">
    <cofactor evidence="1">
        <name>pyridoxal 5'-phosphate</name>
        <dbReference type="ChEBI" id="CHEBI:597326"/>
    </cofactor>
</comment>
<dbReference type="Gene3D" id="3.10.580.10">
    <property type="entry name" value="CBS-domain"/>
    <property type="match status" value="1"/>
</dbReference>
<gene>
    <name evidence="5" type="ORF">ASZ90_004459</name>
</gene>
<evidence type="ECO:0000256" key="1">
    <source>
        <dbReference type="ARBA" id="ARBA00001933"/>
    </source>
</evidence>
<comment type="similarity">
    <text evidence="2">Belongs to the cysteine synthase/cystathionine beta-synthase family.</text>
</comment>
<organism evidence="5">
    <name type="scientific">hydrocarbon metagenome</name>
    <dbReference type="NCBI Taxonomy" id="938273"/>
    <lineage>
        <taxon>unclassified sequences</taxon>
        <taxon>metagenomes</taxon>
        <taxon>ecological metagenomes</taxon>
    </lineage>
</organism>
<dbReference type="InterPro" id="IPR046342">
    <property type="entry name" value="CBS_dom_sf"/>
</dbReference>
<accession>A0A0W8FXS3</accession>
<dbReference type="PROSITE" id="PS51371">
    <property type="entry name" value="CBS"/>
    <property type="match status" value="1"/>
</dbReference>
<comment type="caution">
    <text evidence="5">The sequence shown here is derived from an EMBL/GenBank/DDBJ whole genome shotgun (WGS) entry which is preliminary data.</text>
</comment>
<evidence type="ECO:0000259" key="4">
    <source>
        <dbReference type="PROSITE" id="PS51371"/>
    </source>
</evidence>
<dbReference type="EC" id="4.2.1.22" evidence="5"/>
<evidence type="ECO:0000256" key="3">
    <source>
        <dbReference type="ARBA" id="ARBA00022898"/>
    </source>
</evidence>
<keyword evidence="5" id="KW-0456">Lyase</keyword>
<name>A0A0W8FXS3_9ZZZZ</name>
<dbReference type="Pfam" id="PF00571">
    <property type="entry name" value="CBS"/>
    <property type="match status" value="2"/>
</dbReference>
<dbReference type="PROSITE" id="PS00901">
    <property type="entry name" value="CYS_SYNTHASE"/>
    <property type="match status" value="1"/>
</dbReference>
<dbReference type="InterPro" id="IPR036052">
    <property type="entry name" value="TrpB-like_PALP_sf"/>
</dbReference>
<dbReference type="AlphaFoldDB" id="A0A0W8FXS3"/>
<sequence>MEYKNSIIDLIGNTPLIQLNKLKKGLKPKIFAKLESHNPGGSVKDRIGRAMIEDAEQTGKLKPGGTIIEATSGNTGIGLALTASVKGFKSVFVVTDKVSGEKIYYLRALGSEVIVVSNAVEPDHPDYYVNVAKRIADETPNSIFAYQYSNPANPEIHYSTTGPEIWRQTEGKITHFISSIGTGGTISGTGKFLKEKNPNIKVIGADPLGSIFKTYKETGELIKGTPYLVEGIGQDCLPENVHFQYIDQIINVSDRESFAMARRLTKEEGIFCGGSTGTIVKVTLDIAKDLTEDDVIVFVVCDTGERYLSKIHNETWLKNNRMLEVEMKILRDVSDEKKRKGIENICYVHDDDLVKDAVEIFNKHGYTQIPVFDERLKPVGAIRESKLMGRLVEDSKLLNSKICEVMEESFPVIDAKTETAEVRKILKDKNAILVSDFGRITDIITRYDLIDFS</sequence>
<dbReference type="PANTHER" id="PTHR10314">
    <property type="entry name" value="CYSTATHIONINE BETA-SYNTHASE"/>
    <property type="match status" value="1"/>
</dbReference>
<keyword evidence="3" id="KW-0663">Pyridoxal phosphate</keyword>
<dbReference type="Gene3D" id="3.40.50.1100">
    <property type="match status" value="2"/>
</dbReference>
<dbReference type="InterPro" id="IPR050214">
    <property type="entry name" value="Cys_Synth/Cystath_Beta-Synth"/>
</dbReference>
<dbReference type="Pfam" id="PF00291">
    <property type="entry name" value="PALP"/>
    <property type="match status" value="1"/>
</dbReference>
<dbReference type="InterPro" id="IPR001926">
    <property type="entry name" value="TrpB-like_PALP"/>
</dbReference>
<evidence type="ECO:0000313" key="5">
    <source>
        <dbReference type="EMBL" id="KUG25711.1"/>
    </source>
</evidence>
<feature type="domain" description="CBS" evidence="4">
    <location>
        <begin position="341"/>
        <end position="397"/>
    </location>
</feature>
<dbReference type="InterPro" id="IPR001216">
    <property type="entry name" value="P-phosphate_BS"/>
</dbReference>
<dbReference type="GO" id="GO:0006535">
    <property type="term" value="P:cysteine biosynthetic process from serine"/>
    <property type="evidence" value="ECO:0007669"/>
    <property type="project" value="InterPro"/>
</dbReference>